<evidence type="ECO:0000313" key="1">
    <source>
        <dbReference type="EMBL" id="TKR81464.1"/>
    </source>
</evidence>
<proteinExistence type="predicted"/>
<sequence>MGPANFAWQLAHGGTVPHYEQNHPGSIYKQRLLNPDILWAECDSKDEGRQRSYGIYLRAVFNLCFCVWNMKRWSDELERRLKASLDGNLHGLHILVLPL</sequence>
<dbReference type="AlphaFoldDB" id="A0A4U5NF93"/>
<name>A0A4U5NF93_STECR</name>
<reference evidence="1" key="3">
    <citation type="journal article" date="2019" name="G3 (Bethesda)">
        <title>Hybrid Assembly of the Genome of the Entomopathogenic Nematode Steinernema carpocapsae Identifies the X-Chromosome.</title>
        <authorList>
            <person name="Serra L."/>
            <person name="Macchietto M."/>
            <person name="Macias-Munoz A."/>
            <person name="McGill C.J."/>
            <person name="Rodriguez I.M."/>
            <person name="Rodriguez B."/>
            <person name="Murad R."/>
            <person name="Mortazavi A."/>
        </authorList>
    </citation>
    <scope>NUCLEOTIDE SEQUENCE</scope>
    <source>
        <strain evidence="1">ALL</strain>
    </source>
</reference>
<gene>
    <name evidence="1" type="ORF">L596_015328</name>
</gene>
<accession>A0A4U5NF93</accession>
<dbReference type="EMBL" id="AZBU02000004">
    <property type="protein sequence ID" value="TKR81464.1"/>
    <property type="molecule type" value="Genomic_DNA"/>
</dbReference>
<protein>
    <submittedName>
        <fullName evidence="1">Uncharacterized protein</fullName>
    </submittedName>
</protein>
<comment type="caution">
    <text evidence="1">The sequence shown here is derived from an EMBL/GenBank/DDBJ whole genome shotgun (WGS) entry which is preliminary data.</text>
</comment>
<organism evidence="1">
    <name type="scientific">Steinernema carpocapsae</name>
    <name type="common">Entomopathogenic nematode</name>
    <dbReference type="NCBI Taxonomy" id="34508"/>
    <lineage>
        <taxon>Eukaryota</taxon>
        <taxon>Metazoa</taxon>
        <taxon>Ecdysozoa</taxon>
        <taxon>Nematoda</taxon>
        <taxon>Chromadorea</taxon>
        <taxon>Rhabditida</taxon>
        <taxon>Tylenchina</taxon>
        <taxon>Panagrolaimomorpha</taxon>
        <taxon>Strongyloidoidea</taxon>
        <taxon>Steinernematidae</taxon>
        <taxon>Steinernema</taxon>
    </lineage>
</organism>
<reference evidence="1" key="1">
    <citation type="submission" date="2013-11" db="EMBL/GenBank/DDBJ databases">
        <authorList>
            <person name="Sternberg P."/>
            <person name="Dillman A."/>
            <person name="Macchietto M."/>
        </authorList>
    </citation>
    <scope>NUCLEOTIDE SEQUENCE</scope>
    <source>
        <strain evidence="1">ALL</strain>
    </source>
</reference>
<reference evidence="1" key="2">
    <citation type="journal article" date="2015" name="Genome Biol.">
        <title>Comparative genomics of Steinernema reveals deeply conserved gene regulatory networks.</title>
        <authorList>
            <person name="Dillman A.R."/>
            <person name="Macchietto M."/>
            <person name="Porter C.F."/>
            <person name="Rogers A."/>
            <person name="Williams B."/>
            <person name="Antoshechkin I."/>
            <person name="Lee M.M."/>
            <person name="Goodwin Z."/>
            <person name="Lu X."/>
            <person name="Lewis E.E."/>
            <person name="Goodrich-Blair H."/>
            <person name="Stock S.P."/>
            <person name="Adams B.J."/>
            <person name="Sternberg P.W."/>
            <person name="Mortazavi A."/>
        </authorList>
    </citation>
    <scope>NUCLEOTIDE SEQUENCE [LARGE SCALE GENOMIC DNA]</scope>
    <source>
        <strain evidence="1">ALL</strain>
    </source>
</reference>